<dbReference type="RefSeq" id="WP_028528767.1">
    <property type="nucleotide sequence ID" value="NZ_CABLBR010000014.1"/>
</dbReference>
<gene>
    <name evidence="2" type="ORF">NQ502_17670</name>
</gene>
<accession>A0ABY5VFW7</accession>
<evidence type="ECO:0000256" key="1">
    <source>
        <dbReference type="SAM" id="Phobius"/>
    </source>
</evidence>
<keyword evidence="3" id="KW-1185">Reference proteome</keyword>
<keyword evidence="1" id="KW-1133">Transmembrane helix</keyword>
<feature type="transmembrane region" description="Helical" evidence="1">
    <location>
        <begin position="21"/>
        <end position="41"/>
    </location>
</feature>
<evidence type="ECO:0000313" key="3">
    <source>
        <dbReference type="Proteomes" id="UP001060164"/>
    </source>
</evidence>
<dbReference type="EMBL" id="CP102290">
    <property type="protein sequence ID" value="UWP59171.1"/>
    <property type="molecule type" value="Genomic_DNA"/>
</dbReference>
<evidence type="ECO:0008006" key="4">
    <source>
        <dbReference type="Google" id="ProtNLM"/>
    </source>
</evidence>
<keyword evidence="1" id="KW-0472">Membrane</keyword>
<sequence>MKNRIIMRRRLNCNNSGSTMVEILVAFMVVMLLIVLFTKVITVSGSILMKSHGKIEETQTFNENYYKVSSQNARDKDRYQSLEFNLEIDTEETDDKNKADMVSLPLEFALLQVYEDAETGLKMYSFTTEEESSVGE</sequence>
<proteinExistence type="predicted"/>
<name>A0ABY5VFW7_9FIRM</name>
<keyword evidence="1" id="KW-0812">Transmembrane</keyword>
<dbReference type="Proteomes" id="UP001060164">
    <property type="component" value="Chromosome"/>
</dbReference>
<organism evidence="2 3">
    <name type="scientific">Ruminococcus gauvreauii</name>
    <dbReference type="NCBI Taxonomy" id="438033"/>
    <lineage>
        <taxon>Bacteria</taxon>
        <taxon>Bacillati</taxon>
        <taxon>Bacillota</taxon>
        <taxon>Clostridia</taxon>
        <taxon>Eubacteriales</taxon>
        <taxon>Oscillospiraceae</taxon>
        <taxon>Ruminococcus</taxon>
    </lineage>
</organism>
<protein>
    <recommendedName>
        <fullName evidence="4">Prepilin-type N-terminal cleavage/methylation domain-containing protein</fullName>
    </recommendedName>
</protein>
<evidence type="ECO:0000313" key="2">
    <source>
        <dbReference type="EMBL" id="UWP59171.1"/>
    </source>
</evidence>
<reference evidence="2" key="1">
    <citation type="journal article" date="2022" name="Cell">
        <title>Design, construction, and in vivo augmentation of a complex gut microbiome.</title>
        <authorList>
            <person name="Cheng A.G."/>
            <person name="Ho P.Y."/>
            <person name="Aranda-Diaz A."/>
            <person name="Jain S."/>
            <person name="Yu F.B."/>
            <person name="Meng X."/>
            <person name="Wang M."/>
            <person name="Iakiviak M."/>
            <person name="Nagashima K."/>
            <person name="Zhao A."/>
            <person name="Murugkar P."/>
            <person name="Patil A."/>
            <person name="Atabakhsh K."/>
            <person name="Weakley A."/>
            <person name="Yan J."/>
            <person name="Brumbaugh A.R."/>
            <person name="Higginbottom S."/>
            <person name="Dimas A."/>
            <person name="Shiver A.L."/>
            <person name="Deutschbauer A."/>
            <person name="Neff N."/>
            <person name="Sonnenburg J.L."/>
            <person name="Huang K.C."/>
            <person name="Fischbach M.A."/>
        </authorList>
    </citation>
    <scope>NUCLEOTIDE SEQUENCE</scope>
    <source>
        <strain evidence="2">DSM 19829</strain>
    </source>
</reference>